<evidence type="ECO:0000313" key="2">
    <source>
        <dbReference type="Proteomes" id="UP000006727"/>
    </source>
</evidence>
<dbReference type="Gramene" id="Pp3c13_17180V3.2">
    <property type="protein sequence ID" value="PAC:32930503.CDS.1"/>
    <property type="gene ID" value="Pp3c13_17180"/>
</dbReference>
<accession>A0A7I3Z7J2</accession>
<proteinExistence type="predicted"/>
<reference evidence="1" key="3">
    <citation type="submission" date="2020-12" db="UniProtKB">
        <authorList>
            <consortium name="EnsemblPlants"/>
        </authorList>
    </citation>
    <scope>IDENTIFICATION</scope>
</reference>
<reference evidence="1 2" key="1">
    <citation type="journal article" date="2008" name="Science">
        <title>The Physcomitrella genome reveals evolutionary insights into the conquest of land by plants.</title>
        <authorList>
            <person name="Rensing S."/>
            <person name="Lang D."/>
            <person name="Zimmer A."/>
            <person name="Terry A."/>
            <person name="Salamov A."/>
            <person name="Shapiro H."/>
            <person name="Nishiyama T."/>
            <person name="Perroud P.-F."/>
            <person name="Lindquist E."/>
            <person name="Kamisugi Y."/>
            <person name="Tanahashi T."/>
            <person name="Sakakibara K."/>
            <person name="Fujita T."/>
            <person name="Oishi K."/>
            <person name="Shin-I T."/>
            <person name="Kuroki Y."/>
            <person name="Toyoda A."/>
            <person name="Suzuki Y."/>
            <person name="Hashimoto A."/>
            <person name="Yamaguchi K."/>
            <person name="Sugano A."/>
            <person name="Kohara Y."/>
            <person name="Fujiyama A."/>
            <person name="Anterola A."/>
            <person name="Aoki S."/>
            <person name="Ashton N."/>
            <person name="Barbazuk W.B."/>
            <person name="Barker E."/>
            <person name="Bennetzen J."/>
            <person name="Bezanilla M."/>
            <person name="Blankenship R."/>
            <person name="Cho S.H."/>
            <person name="Dutcher S."/>
            <person name="Estelle M."/>
            <person name="Fawcett J.A."/>
            <person name="Gundlach H."/>
            <person name="Hanada K."/>
            <person name="Heyl A."/>
            <person name="Hicks K.A."/>
            <person name="Hugh J."/>
            <person name="Lohr M."/>
            <person name="Mayer K."/>
            <person name="Melkozernov A."/>
            <person name="Murata T."/>
            <person name="Nelson D."/>
            <person name="Pils B."/>
            <person name="Prigge M."/>
            <person name="Reiss B."/>
            <person name="Renner T."/>
            <person name="Rombauts S."/>
            <person name="Rushton P."/>
            <person name="Sanderfoot A."/>
            <person name="Schween G."/>
            <person name="Shiu S.-H."/>
            <person name="Stueber K."/>
            <person name="Theodoulou F.L."/>
            <person name="Tu H."/>
            <person name="Van de Peer Y."/>
            <person name="Verrier P.J."/>
            <person name="Waters E."/>
            <person name="Wood A."/>
            <person name="Yang L."/>
            <person name="Cove D."/>
            <person name="Cuming A."/>
            <person name="Hasebe M."/>
            <person name="Lucas S."/>
            <person name="Mishler D.B."/>
            <person name="Reski R."/>
            <person name="Grigoriev I."/>
            <person name="Quatrano R.S."/>
            <person name="Boore J.L."/>
        </authorList>
    </citation>
    <scope>NUCLEOTIDE SEQUENCE [LARGE SCALE GENOMIC DNA]</scope>
    <source>
        <strain evidence="1 2">cv. Gransden 2004</strain>
    </source>
</reference>
<protein>
    <submittedName>
        <fullName evidence="1">Uncharacterized protein</fullName>
    </submittedName>
</protein>
<name>A0A7I3Z7J2_PHYPA</name>
<dbReference type="EnsemblPlants" id="Pp3c13_17180V3.2">
    <property type="protein sequence ID" value="PAC:32930503.CDS.1"/>
    <property type="gene ID" value="Pp3c13_17180"/>
</dbReference>
<dbReference type="AlphaFoldDB" id="A0A7I3Z7J2"/>
<dbReference type="EMBL" id="ABEU02000013">
    <property type="status" value="NOT_ANNOTATED_CDS"/>
    <property type="molecule type" value="Genomic_DNA"/>
</dbReference>
<keyword evidence="2" id="KW-1185">Reference proteome</keyword>
<reference evidence="1 2" key="2">
    <citation type="journal article" date="2018" name="Plant J.">
        <title>The Physcomitrella patens chromosome-scale assembly reveals moss genome structure and evolution.</title>
        <authorList>
            <person name="Lang D."/>
            <person name="Ullrich K.K."/>
            <person name="Murat F."/>
            <person name="Fuchs J."/>
            <person name="Jenkins J."/>
            <person name="Haas F.B."/>
            <person name="Piednoel M."/>
            <person name="Gundlach H."/>
            <person name="Van Bel M."/>
            <person name="Meyberg R."/>
            <person name="Vives C."/>
            <person name="Morata J."/>
            <person name="Symeonidi A."/>
            <person name="Hiss M."/>
            <person name="Muchero W."/>
            <person name="Kamisugi Y."/>
            <person name="Saleh O."/>
            <person name="Blanc G."/>
            <person name="Decker E.L."/>
            <person name="van Gessel N."/>
            <person name="Grimwood J."/>
            <person name="Hayes R.D."/>
            <person name="Graham S.W."/>
            <person name="Gunter L.E."/>
            <person name="McDaniel S.F."/>
            <person name="Hoernstein S.N.W."/>
            <person name="Larsson A."/>
            <person name="Li F.W."/>
            <person name="Perroud P.F."/>
            <person name="Phillips J."/>
            <person name="Ranjan P."/>
            <person name="Rokshar D.S."/>
            <person name="Rothfels C.J."/>
            <person name="Schneider L."/>
            <person name="Shu S."/>
            <person name="Stevenson D.W."/>
            <person name="Thummler F."/>
            <person name="Tillich M."/>
            <person name="Villarreal Aguilar J.C."/>
            <person name="Widiez T."/>
            <person name="Wong G.K."/>
            <person name="Wymore A."/>
            <person name="Zhang Y."/>
            <person name="Zimmer A.D."/>
            <person name="Quatrano R.S."/>
            <person name="Mayer K.F.X."/>
            <person name="Goodstein D."/>
            <person name="Casacuberta J.M."/>
            <person name="Vandepoele K."/>
            <person name="Reski R."/>
            <person name="Cuming A.C."/>
            <person name="Tuskan G.A."/>
            <person name="Maumus F."/>
            <person name="Salse J."/>
            <person name="Schmutz J."/>
            <person name="Rensing S.A."/>
        </authorList>
    </citation>
    <scope>NUCLEOTIDE SEQUENCE [LARGE SCALE GENOMIC DNA]</scope>
    <source>
        <strain evidence="1 2">cv. Gransden 2004</strain>
    </source>
</reference>
<sequence length="74" mass="8617">MIILFGPVQVKNTVRPLITLFFPEASREVCCRKHIFRIANLTVKVLFESLAEIGCICCPFVEQFVSILWLLLYW</sequence>
<organism evidence="1 2">
    <name type="scientific">Physcomitrium patens</name>
    <name type="common">Spreading-leaved earth moss</name>
    <name type="synonym">Physcomitrella patens</name>
    <dbReference type="NCBI Taxonomy" id="3218"/>
    <lineage>
        <taxon>Eukaryota</taxon>
        <taxon>Viridiplantae</taxon>
        <taxon>Streptophyta</taxon>
        <taxon>Embryophyta</taxon>
        <taxon>Bryophyta</taxon>
        <taxon>Bryophytina</taxon>
        <taxon>Bryopsida</taxon>
        <taxon>Funariidae</taxon>
        <taxon>Funariales</taxon>
        <taxon>Funariaceae</taxon>
        <taxon>Physcomitrium</taxon>
    </lineage>
</organism>
<dbReference type="Proteomes" id="UP000006727">
    <property type="component" value="Chromosome 13"/>
</dbReference>
<evidence type="ECO:0000313" key="1">
    <source>
        <dbReference type="EnsemblPlants" id="PAC:32930503.CDS.1"/>
    </source>
</evidence>